<evidence type="ECO:0000313" key="2">
    <source>
        <dbReference type="Proteomes" id="UP000265520"/>
    </source>
</evidence>
<reference evidence="1 2" key="1">
    <citation type="journal article" date="2018" name="Front. Plant Sci.">
        <title>Red Clover (Trifolium pratense) and Zigzag Clover (T. medium) - A Picture of Genomic Similarities and Differences.</title>
        <authorList>
            <person name="Dluhosova J."/>
            <person name="Istvanek J."/>
            <person name="Nedelnik J."/>
            <person name="Repkova J."/>
        </authorList>
    </citation>
    <scope>NUCLEOTIDE SEQUENCE [LARGE SCALE GENOMIC DNA]</scope>
    <source>
        <strain evidence="2">cv. 10/8</strain>
        <tissue evidence="1">Leaf</tissue>
    </source>
</reference>
<dbReference type="AlphaFoldDB" id="A0A392NN45"/>
<dbReference type="Proteomes" id="UP000265520">
    <property type="component" value="Unassembled WGS sequence"/>
</dbReference>
<accession>A0A392NN45</accession>
<keyword evidence="2" id="KW-1185">Reference proteome</keyword>
<comment type="caution">
    <text evidence="1">The sequence shown here is derived from an EMBL/GenBank/DDBJ whole genome shotgun (WGS) entry which is preliminary data.</text>
</comment>
<organism evidence="1 2">
    <name type="scientific">Trifolium medium</name>
    <dbReference type="NCBI Taxonomy" id="97028"/>
    <lineage>
        <taxon>Eukaryota</taxon>
        <taxon>Viridiplantae</taxon>
        <taxon>Streptophyta</taxon>
        <taxon>Embryophyta</taxon>
        <taxon>Tracheophyta</taxon>
        <taxon>Spermatophyta</taxon>
        <taxon>Magnoliopsida</taxon>
        <taxon>eudicotyledons</taxon>
        <taxon>Gunneridae</taxon>
        <taxon>Pentapetalae</taxon>
        <taxon>rosids</taxon>
        <taxon>fabids</taxon>
        <taxon>Fabales</taxon>
        <taxon>Fabaceae</taxon>
        <taxon>Papilionoideae</taxon>
        <taxon>50 kb inversion clade</taxon>
        <taxon>NPAAA clade</taxon>
        <taxon>Hologalegina</taxon>
        <taxon>IRL clade</taxon>
        <taxon>Trifolieae</taxon>
        <taxon>Trifolium</taxon>
    </lineage>
</organism>
<dbReference type="EMBL" id="LXQA010043427">
    <property type="protein sequence ID" value="MCI00506.1"/>
    <property type="molecule type" value="Genomic_DNA"/>
</dbReference>
<sequence>MAAALRRFNFSSRSLKSVICYVSLLPTLGSSSSALIRSAHTAAAVDLSSHDICTSLKVCFNDSSSSSYVVTGVNAKSELTFDQANKLIALTLTECNKFVSPESESHTPAGHTVHEPTIVHSLHEDESVGHEAKVGLDQKWTRFQALSAYHLWSPLSRDVVLYNMSICEKIHTIIRNHPILAGLFRGKSEGAIHLKFTNDYNRVYGTCTRKRNPNRKELPRDKFGKIIWHPIPYATYLVGKYFYG</sequence>
<evidence type="ECO:0000313" key="1">
    <source>
        <dbReference type="EMBL" id="MCI00506.1"/>
    </source>
</evidence>
<name>A0A392NN45_9FABA</name>
<proteinExistence type="predicted"/>
<protein>
    <submittedName>
        <fullName evidence="1">Uncharacterized protein</fullName>
    </submittedName>
</protein>